<dbReference type="InterPro" id="IPR000073">
    <property type="entry name" value="AB_hydrolase_1"/>
</dbReference>
<evidence type="ECO:0000313" key="4">
    <source>
        <dbReference type="Proteomes" id="UP001174936"/>
    </source>
</evidence>
<dbReference type="GO" id="GO:0016787">
    <property type="term" value="F:hydrolase activity"/>
    <property type="evidence" value="ECO:0007669"/>
    <property type="project" value="UniProtKB-KW"/>
</dbReference>
<keyword evidence="3" id="KW-0378">Hydrolase</keyword>
<dbReference type="Pfam" id="PF12697">
    <property type="entry name" value="Abhydrolase_6"/>
    <property type="match status" value="1"/>
</dbReference>
<keyword evidence="4" id="KW-1185">Reference proteome</keyword>
<sequence length="394" mass="42340">MASALIVLVLAAASLVKKGKASPTGPPGRQCVQLEVPVPVDTTAIHWLQQKVESTVDTVDWVDDMNRWTSPNTTSRILGQITVKETFKINGQLCVPPKGPRSDILQLATHGVGFDKRYWDVEIKSDKYSYVDAALAEGYSIFTYDRLGTGASDKPDAYDVVSANVQVEILRKLTALARSGKLVSSSKKLGGASNLSSYKPKKIIQVGHSLGSALVIGLLAADGASSDGAILTGFLYNSQLGGVSVAPWGFEFAKENDPKKFGDRGSGYIVQSTKYNTQLVFLKKGAFEPALLDYAWKIRQPNTVAEFISLGTVLGQPAPDFKGPVQFTIGEYDYGFCRGDCKGTYNTTAIKELYPASTALQVHLQPGTGHGLTLSTNATAGYKVTFDFLHDAGL</sequence>
<dbReference type="EMBL" id="JAULSV010000002">
    <property type="protein sequence ID" value="KAK0651170.1"/>
    <property type="molecule type" value="Genomic_DNA"/>
</dbReference>
<dbReference type="Proteomes" id="UP001174936">
    <property type="component" value="Unassembled WGS sequence"/>
</dbReference>
<dbReference type="AlphaFoldDB" id="A0AA40CTU7"/>
<accession>A0AA40CTU7</accession>
<evidence type="ECO:0000313" key="3">
    <source>
        <dbReference type="EMBL" id="KAK0651170.1"/>
    </source>
</evidence>
<feature type="chain" id="PRO_5041245677" evidence="1">
    <location>
        <begin position="22"/>
        <end position="394"/>
    </location>
</feature>
<gene>
    <name evidence="3" type="ORF">B0T16DRAFT_453673</name>
</gene>
<dbReference type="Gene3D" id="3.40.50.1820">
    <property type="entry name" value="alpha/beta hydrolase"/>
    <property type="match status" value="1"/>
</dbReference>
<feature type="domain" description="AB hydrolase-1" evidence="2">
    <location>
        <begin position="110"/>
        <end position="375"/>
    </location>
</feature>
<comment type="caution">
    <text evidence="3">The sequence shown here is derived from an EMBL/GenBank/DDBJ whole genome shotgun (WGS) entry which is preliminary data.</text>
</comment>
<protein>
    <submittedName>
        <fullName evidence="3">Alpha/beta hydrolase family-domain-containing protein</fullName>
    </submittedName>
</protein>
<evidence type="ECO:0000256" key="1">
    <source>
        <dbReference type="SAM" id="SignalP"/>
    </source>
</evidence>
<feature type="signal peptide" evidence="1">
    <location>
        <begin position="1"/>
        <end position="21"/>
    </location>
</feature>
<name>A0AA40CTU7_9PEZI</name>
<proteinExistence type="predicted"/>
<evidence type="ECO:0000259" key="2">
    <source>
        <dbReference type="Pfam" id="PF12697"/>
    </source>
</evidence>
<reference evidence="3" key="1">
    <citation type="submission" date="2023-06" db="EMBL/GenBank/DDBJ databases">
        <title>Genome-scale phylogeny and comparative genomics of the fungal order Sordariales.</title>
        <authorList>
            <consortium name="Lawrence Berkeley National Laboratory"/>
            <person name="Hensen N."/>
            <person name="Bonometti L."/>
            <person name="Westerberg I."/>
            <person name="Brannstrom I.O."/>
            <person name="Guillou S."/>
            <person name="Cros-Aarteil S."/>
            <person name="Calhoun S."/>
            <person name="Haridas S."/>
            <person name="Kuo A."/>
            <person name="Mondo S."/>
            <person name="Pangilinan J."/>
            <person name="Riley R."/>
            <person name="Labutti K."/>
            <person name="Andreopoulos B."/>
            <person name="Lipzen A."/>
            <person name="Chen C."/>
            <person name="Yanf M."/>
            <person name="Daum C."/>
            <person name="Ng V."/>
            <person name="Clum A."/>
            <person name="Steindorff A."/>
            <person name="Ohm R."/>
            <person name="Martin F."/>
            <person name="Silar P."/>
            <person name="Natvig D."/>
            <person name="Lalanne C."/>
            <person name="Gautier V."/>
            <person name="Ament-Velasquez S.L."/>
            <person name="Kruys A."/>
            <person name="Hutchinson M.I."/>
            <person name="Powell A.J."/>
            <person name="Barry K."/>
            <person name="Miller A.N."/>
            <person name="Grigoriev I.V."/>
            <person name="Debuchy R."/>
            <person name="Gladieux P."/>
            <person name="Thoren M.H."/>
            <person name="Johannesson H."/>
        </authorList>
    </citation>
    <scope>NUCLEOTIDE SEQUENCE</scope>
    <source>
        <strain evidence="3">SMH2532-1</strain>
    </source>
</reference>
<keyword evidence="1" id="KW-0732">Signal</keyword>
<dbReference type="InterPro" id="IPR029058">
    <property type="entry name" value="AB_hydrolase_fold"/>
</dbReference>
<organism evidence="3 4">
    <name type="scientific">Cercophora newfieldiana</name>
    <dbReference type="NCBI Taxonomy" id="92897"/>
    <lineage>
        <taxon>Eukaryota</taxon>
        <taxon>Fungi</taxon>
        <taxon>Dikarya</taxon>
        <taxon>Ascomycota</taxon>
        <taxon>Pezizomycotina</taxon>
        <taxon>Sordariomycetes</taxon>
        <taxon>Sordariomycetidae</taxon>
        <taxon>Sordariales</taxon>
        <taxon>Lasiosphaeriaceae</taxon>
        <taxon>Cercophora</taxon>
    </lineage>
</organism>
<dbReference type="SUPFAM" id="SSF53474">
    <property type="entry name" value="alpha/beta-Hydrolases"/>
    <property type="match status" value="1"/>
</dbReference>